<dbReference type="Gene3D" id="3.40.309.10">
    <property type="entry name" value="Aldehyde Dehydrogenase, Chain A, domain 2"/>
    <property type="match status" value="1"/>
</dbReference>
<dbReference type="GO" id="GO:0008911">
    <property type="term" value="F:lactaldehyde dehydrogenase (NAD+) activity"/>
    <property type="evidence" value="ECO:0007669"/>
    <property type="project" value="UniProtKB-EC"/>
</dbReference>
<dbReference type="AlphaFoldDB" id="F8AMR6"/>
<dbReference type="PANTHER" id="PTHR42991">
    <property type="entry name" value="ALDEHYDE DEHYDROGENASE"/>
    <property type="match status" value="1"/>
</dbReference>
<evidence type="ECO:0000256" key="6">
    <source>
        <dbReference type="ARBA" id="ARBA00019663"/>
    </source>
</evidence>
<reference evidence="13" key="1">
    <citation type="submission" date="2011-05" db="EMBL/GenBank/DDBJ databases">
        <title>Complete sequence of chromosome of Methanothermococcus okinawensis IH1.</title>
        <authorList>
            <consortium name="US DOE Joint Genome Institute"/>
            <person name="Lucas S."/>
            <person name="Han J."/>
            <person name="Lapidus A."/>
            <person name="Cheng J.-F."/>
            <person name="Goodwin L."/>
            <person name="Pitluck S."/>
            <person name="Peters L."/>
            <person name="Mikhailova N."/>
            <person name="Held B."/>
            <person name="Han C."/>
            <person name="Tapia R."/>
            <person name="Land M."/>
            <person name="Hauser L."/>
            <person name="Kyrpides N."/>
            <person name="Ivanova N."/>
            <person name="Pagani I."/>
            <person name="Sieprawska-Lupa M."/>
            <person name="Takai K."/>
            <person name="Miyazaki J."/>
            <person name="Whitman W."/>
            <person name="Woyke T."/>
        </authorList>
    </citation>
    <scope>NUCLEOTIDE SEQUENCE</scope>
    <source>
        <strain evidence="13">IH1</strain>
    </source>
</reference>
<evidence type="ECO:0000256" key="4">
    <source>
        <dbReference type="ARBA" id="ARBA00011881"/>
    </source>
</evidence>
<dbReference type="Pfam" id="PF00171">
    <property type="entry name" value="Aldedh"/>
    <property type="match status" value="1"/>
</dbReference>
<dbReference type="STRING" id="647113.Metok_0926"/>
<dbReference type="Proteomes" id="UP000009296">
    <property type="component" value="Chromosome"/>
</dbReference>
<feature type="active site" evidence="10">
    <location>
        <position position="240"/>
    </location>
</feature>
<dbReference type="UniPathway" id="UPA00071"/>
<comment type="similarity">
    <text evidence="3 11">Belongs to the aldehyde dehydrogenase family.</text>
</comment>
<keyword evidence="14" id="KW-1185">Reference proteome</keyword>
<dbReference type="OrthoDB" id="6342at2157"/>
<evidence type="ECO:0000256" key="3">
    <source>
        <dbReference type="ARBA" id="ARBA00009986"/>
    </source>
</evidence>
<keyword evidence="7 11" id="KW-0560">Oxidoreductase</keyword>
<dbReference type="InterPro" id="IPR016161">
    <property type="entry name" value="Ald_DH/histidinol_DH"/>
</dbReference>
<dbReference type="InterPro" id="IPR053404">
    <property type="entry name" value="Lactaldehyde_DH"/>
</dbReference>
<proteinExistence type="inferred from homology"/>
<evidence type="ECO:0000256" key="8">
    <source>
        <dbReference type="ARBA" id="ARBA00023027"/>
    </source>
</evidence>
<comment type="pathway">
    <text evidence="2">Cofactor biosynthesis; coenzyme F420 biosynthesis.</text>
</comment>
<evidence type="ECO:0000313" key="13">
    <source>
        <dbReference type="EMBL" id="AEH06897.1"/>
    </source>
</evidence>
<comment type="function">
    <text evidence="1">Involved in F420 biosynthesis through the oxidation of lactaldehyde to lactate.</text>
</comment>
<dbReference type="GeneID" id="10773076"/>
<evidence type="ECO:0000256" key="1">
    <source>
        <dbReference type="ARBA" id="ARBA00002020"/>
    </source>
</evidence>
<evidence type="ECO:0000256" key="2">
    <source>
        <dbReference type="ARBA" id="ARBA00005036"/>
    </source>
</evidence>
<dbReference type="InterPro" id="IPR051020">
    <property type="entry name" value="ALDH-related_metabolic_enz"/>
</dbReference>
<dbReference type="PANTHER" id="PTHR42991:SF1">
    <property type="entry name" value="ALDEHYDE DEHYDROGENASE"/>
    <property type="match status" value="1"/>
</dbReference>
<dbReference type="eggNOG" id="arCOG01252">
    <property type="taxonomic scope" value="Archaea"/>
</dbReference>
<dbReference type="EC" id="1.2.1.22" evidence="5"/>
<gene>
    <name evidence="13" type="ordered locus">Metok_0926</name>
</gene>
<evidence type="ECO:0000313" key="14">
    <source>
        <dbReference type="Proteomes" id="UP000009296"/>
    </source>
</evidence>
<protein>
    <recommendedName>
        <fullName evidence="6">Lactaldehyde dehydrogenase</fullName>
        <ecNumber evidence="5">1.2.1.22</ecNumber>
    </recommendedName>
</protein>
<comment type="catalytic activity">
    <reaction evidence="9">
        <text>(S)-lactaldehyde + NAD(+) + H2O = (S)-lactate + NADH + 2 H(+)</text>
        <dbReference type="Rhea" id="RHEA:14277"/>
        <dbReference type="ChEBI" id="CHEBI:15377"/>
        <dbReference type="ChEBI" id="CHEBI:15378"/>
        <dbReference type="ChEBI" id="CHEBI:16651"/>
        <dbReference type="ChEBI" id="CHEBI:18041"/>
        <dbReference type="ChEBI" id="CHEBI:57540"/>
        <dbReference type="ChEBI" id="CHEBI:57945"/>
        <dbReference type="EC" id="1.2.1.22"/>
    </reaction>
</comment>
<evidence type="ECO:0000256" key="5">
    <source>
        <dbReference type="ARBA" id="ARBA00013052"/>
    </source>
</evidence>
<dbReference type="NCBIfam" id="NF040648">
    <property type="entry name" value="lactal_redase_Meth"/>
    <property type="match status" value="1"/>
</dbReference>
<feature type="domain" description="Aldehyde dehydrogenase" evidence="12">
    <location>
        <begin position="12"/>
        <end position="460"/>
    </location>
</feature>
<dbReference type="InterPro" id="IPR016163">
    <property type="entry name" value="Ald_DH_C"/>
</dbReference>
<evidence type="ECO:0000259" key="12">
    <source>
        <dbReference type="Pfam" id="PF00171"/>
    </source>
</evidence>
<comment type="subunit">
    <text evidence="4">Homotetramer.</text>
</comment>
<dbReference type="HOGENOM" id="CLU_005391_1_0_2"/>
<name>F8AMR6_METOI</name>
<sequence>MFINGEWILRDDLKVVNPYSLETIGYITSLSREETREAIKIAEEHKSVMKNLSPSTKYGILMKIASEIQKNKEKMAKIISIDAGKPIRQSIIEVDRTIGTFKLAAFYAKELKGETIPLENGIILTKREPVGLVGAIAPFNYPLSTVAHKIAPAIATGNSLVLHPSAKAPMASIELTKIIEKVLKNKNIPLGVFNLLTGMGDVVGDEIVKNDRINMVSFTGSVEVGESITKNAGFKRILLELGGNNPMIILKDGDIKKAVKSCVKGKFLNSGQVCISVGRVLVEEDVADEFISEVINETAKLKVGNPLDNDTDIGALITPESAERVENLIKQSVEEGGRILYGGKKEKSVIYPTVMEVNPDNILSKIEIFAPVLPIIRVKNMDEALYHANNTKYGLQAGVFTNDINKAFKIADSLEYGGVLINNSPTFRRDNIPFGGTKRSGIGREGIKYAVEEMSEIKTIVINNR</sequence>
<dbReference type="PROSITE" id="PS00687">
    <property type="entry name" value="ALDEHYDE_DEHYDR_GLU"/>
    <property type="match status" value="1"/>
</dbReference>
<evidence type="ECO:0000256" key="9">
    <source>
        <dbReference type="ARBA" id="ARBA00049147"/>
    </source>
</evidence>
<evidence type="ECO:0000256" key="7">
    <source>
        <dbReference type="ARBA" id="ARBA00023002"/>
    </source>
</evidence>
<dbReference type="InterPro" id="IPR015590">
    <property type="entry name" value="Aldehyde_DH_dom"/>
</dbReference>
<dbReference type="KEGG" id="mok:Metok_0926"/>
<accession>F8AMR6</accession>
<organism evidence="13 14">
    <name type="scientific">Methanothermococcus okinawensis (strain DSM 14208 / JCM 11175 / IH1)</name>
    <dbReference type="NCBI Taxonomy" id="647113"/>
    <lineage>
        <taxon>Archaea</taxon>
        <taxon>Methanobacteriati</taxon>
        <taxon>Methanobacteriota</taxon>
        <taxon>Methanomada group</taxon>
        <taxon>Methanococci</taxon>
        <taxon>Methanococcales</taxon>
        <taxon>Methanococcaceae</taxon>
        <taxon>Methanothermococcus</taxon>
    </lineage>
</organism>
<dbReference type="RefSeq" id="WP_013867081.1">
    <property type="nucleotide sequence ID" value="NC_015636.1"/>
</dbReference>
<dbReference type="SUPFAM" id="SSF53720">
    <property type="entry name" value="ALDH-like"/>
    <property type="match status" value="1"/>
</dbReference>
<dbReference type="Gene3D" id="3.40.605.10">
    <property type="entry name" value="Aldehyde Dehydrogenase, Chain A, domain 1"/>
    <property type="match status" value="1"/>
</dbReference>
<dbReference type="EMBL" id="CP002792">
    <property type="protein sequence ID" value="AEH06897.1"/>
    <property type="molecule type" value="Genomic_DNA"/>
</dbReference>
<evidence type="ECO:0000256" key="10">
    <source>
        <dbReference type="PROSITE-ProRule" id="PRU10007"/>
    </source>
</evidence>
<keyword evidence="8" id="KW-0520">NAD</keyword>
<dbReference type="InterPro" id="IPR016162">
    <property type="entry name" value="Ald_DH_N"/>
</dbReference>
<dbReference type="InterPro" id="IPR029510">
    <property type="entry name" value="Ald_DH_CS_GLU"/>
</dbReference>
<evidence type="ECO:0000256" key="11">
    <source>
        <dbReference type="RuleBase" id="RU003345"/>
    </source>
</evidence>